<keyword evidence="4" id="KW-0503">Monooxygenase</keyword>
<proteinExistence type="predicted"/>
<gene>
    <name evidence="4" type="ORF">IAA69_03135</name>
</gene>
<evidence type="ECO:0000313" key="4">
    <source>
        <dbReference type="EMBL" id="HIR01237.1"/>
    </source>
</evidence>
<reference evidence="4" key="2">
    <citation type="journal article" date="2021" name="PeerJ">
        <title>Extensive microbial diversity within the chicken gut microbiome revealed by metagenomics and culture.</title>
        <authorList>
            <person name="Gilroy R."/>
            <person name="Ravi A."/>
            <person name="Getino M."/>
            <person name="Pursley I."/>
            <person name="Horton D.L."/>
            <person name="Alikhan N.F."/>
            <person name="Baker D."/>
            <person name="Gharbi K."/>
            <person name="Hall N."/>
            <person name="Watson M."/>
            <person name="Adriaenssens E.M."/>
            <person name="Foster-Nyarko E."/>
            <person name="Jarju S."/>
            <person name="Secka A."/>
            <person name="Antonio M."/>
            <person name="Oren A."/>
            <person name="Chaudhuri R.R."/>
            <person name="La Ragione R."/>
            <person name="Hildebrand F."/>
            <person name="Pallen M.J."/>
        </authorList>
    </citation>
    <scope>NUCLEOTIDE SEQUENCE</scope>
    <source>
        <strain evidence="4">ChiGjej1B1-2707</strain>
    </source>
</reference>
<organism evidence="4 5">
    <name type="scientific">Candidatus Aveggerthella stercoripullorum</name>
    <dbReference type="NCBI Taxonomy" id="2840688"/>
    <lineage>
        <taxon>Bacteria</taxon>
        <taxon>Bacillati</taxon>
        <taxon>Actinomycetota</taxon>
        <taxon>Coriobacteriia</taxon>
        <taxon>Eggerthellales</taxon>
        <taxon>Eggerthellaceae</taxon>
        <taxon>Eggerthellaceae incertae sedis</taxon>
        <taxon>Candidatus Aveggerthella</taxon>
    </lineage>
</organism>
<dbReference type="AlphaFoldDB" id="A0A9D0ZZG9"/>
<evidence type="ECO:0000256" key="1">
    <source>
        <dbReference type="ARBA" id="ARBA00022630"/>
    </source>
</evidence>
<evidence type="ECO:0000256" key="3">
    <source>
        <dbReference type="ARBA" id="ARBA00023002"/>
    </source>
</evidence>
<comment type="caution">
    <text evidence="4">The sequence shown here is derived from an EMBL/GenBank/DDBJ whole genome shotgun (WGS) entry which is preliminary data.</text>
</comment>
<dbReference type="Proteomes" id="UP000824261">
    <property type="component" value="Unassembled WGS sequence"/>
</dbReference>
<protein>
    <submittedName>
        <fullName evidence="4">Nitronate monooxygenase</fullName>
    </submittedName>
</protein>
<sequence length="322" mass="33361">MNTRVTELLGIEVPIIQGAMARIADASLASAVSEAGGLGIIACGGAPLDWVEQQIAEARSRTSKPIGANVMLMDPLAGDLAKLLVDLKVDVITTGAGSPANYMEMWKEAGIKVIPVVASTALAVRMERLGADAVVAEGTESGGHIGELTTMALVPSVVDAVKIPVIAAGGVADGRGLAAVFALGAEGVQMGTRFLTVEECTVADAYKERVLAAKDADTIVTGRGSGHPARCLKNKFSRTVRKLEGDMAKNGDALEEMYLGSLRRAVEGDVENGSLMSGQIAALVRERKTAAEVIDELVREASALGARDLAAMAAANARRERA</sequence>
<accession>A0A9D0ZZG9</accession>
<dbReference type="InterPro" id="IPR013785">
    <property type="entry name" value="Aldolase_TIM"/>
</dbReference>
<dbReference type="PANTHER" id="PTHR32332:SF20">
    <property type="entry name" value="2-NITROPROPANE DIOXYGENASE-LIKE PROTEIN"/>
    <property type="match status" value="1"/>
</dbReference>
<keyword evidence="1" id="KW-0285">Flavoprotein</keyword>
<dbReference type="GO" id="GO:0018580">
    <property type="term" value="F:nitronate monooxygenase activity"/>
    <property type="evidence" value="ECO:0007669"/>
    <property type="project" value="InterPro"/>
</dbReference>
<evidence type="ECO:0000256" key="2">
    <source>
        <dbReference type="ARBA" id="ARBA00022643"/>
    </source>
</evidence>
<dbReference type="PANTHER" id="PTHR32332">
    <property type="entry name" value="2-NITROPROPANE DIOXYGENASE"/>
    <property type="match status" value="1"/>
</dbReference>
<dbReference type="InterPro" id="IPR004136">
    <property type="entry name" value="NMO"/>
</dbReference>
<name>A0A9D0ZZG9_9ACTN</name>
<dbReference type="Pfam" id="PF03060">
    <property type="entry name" value="NMO"/>
    <property type="match status" value="2"/>
</dbReference>
<dbReference type="SUPFAM" id="SSF51412">
    <property type="entry name" value="Inosine monophosphate dehydrogenase (IMPDH)"/>
    <property type="match status" value="1"/>
</dbReference>
<dbReference type="CDD" id="cd04730">
    <property type="entry name" value="NPD_like"/>
    <property type="match status" value="1"/>
</dbReference>
<evidence type="ECO:0000313" key="5">
    <source>
        <dbReference type="Proteomes" id="UP000824261"/>
    </source>
</evidence>
<dbReference type="Gene3D" id="3.20.20.70">
    <property type="entry name" value="Aldolase class I"/>
    <property type="match status" value="1"/>
</dbReference>
<dbReference type="EMBL" id="DVGB01000039">
    <property type="protein sequence ID" value="HIR01237.1"/>
    <property type="molecule type" value="Genomic_DNA"/>
</dbReference>
<reference evidence="4" key="1">
    <citation type="submission" date="2020-10" db="EMBL/GenBank/DDBJ databases">
        <authorList>
            <person name="Gilroy R."/>
        </authorList>
    </citation>
    <scope>NUCLEOTIDE SEQUENCE</scope>
    <source>
        <strain evidence="4">ChiGjej1B1-2707</strain>
    </source>
</reference>
<keyword evidence="3" id="KW-0560">Oxidoreductase</keyword>
<keyword evidence="2" id="KW-0288">FMN</keyword>